<keyword evidence="1" id="KW-0732">Signal</keyword>
<feature type="non-terminal residue" evidence="2">
    <location>
        <position position="1"/>
    </location>
</feature>
<name>A0A146M9T7_LYGHE</name>
<evidence type="ECO:0000313" key="2">
    <source>
        <dbReference type="EMBL" id="JAQ16531.1"/>
    </source>
</evidence>
<dbReference type="AlphaFoldDB" id="A0A146M9T7"/>
<dbReference type="EMBL" id="GDHC01002098">
    <property type="protein sequence ID" value="JAQ16531.1"/>
    <property type="molecule type" value="Transcribed_RNA"/>
</dbReference>
<gene>
    <name evidence="2" type="ORF">g.32982</name>
</gene>
<protein>
    <submittedName>
        <fullName evidence="2">Uncharacterized protein</fullName>
    </submittedName>
</protein>
<accession>A0A146M9T7</accession>
<proteinExistence type="predicted"/>
<organism evidence="2">
    <name type="scientific">Lygus hesperus</name>
    <name type="common">Western plant bug</name>
    <dbReference type="NCBI Taxonomy" id="30085"/>
    <lineage>
        <taxon>Eukaryota</taxon>
        <taxon>Metazoa</taxon>
        <taxon>Ecdysozoa</taxon>
        <taxon>Arthropoda</taxon>
        <taxon>Hexapoda</taxon>
        <taxon>Insecta</taxon>
        <taxon>Pterygota</taxon>
        <taxon>Neoptera</taxon>
        <taxon>Paraneoptera</taxon>
        <taxon>Hemiptera</taxon>
        <taxon>Heteroptera</taxon>
        <taxon>Panheteroptera</taxon>
        <taxon>Cimicomorpha</taxon>
        <taxon>Miridae</taxon>
        <taxon>Mirini</taxon>
        <taxon>Lygus</taxon>
    </lineage>
</organism>
<feature type="chain" id="PRO_5007527716" evidence="1">
    <location>
        <begin position="30"/>
        <end position="118"/>
    </location>
</feature>
<feature type="signal peptide" evidence="1">
    <location>
        <begin position="1"/>
        <end position="29"/>
    </location>
</feature>
<sequence length="118" mass="13556">LLLMRYACVMKYSLWWFHLTVLFTDGVFGRNNSKASWGFKGKSVPQALQQNATKYPRFLITPSRPYHASGFSAFSEFYSAGSRRGICDEIFRRSTFWWSAVFIRMGALTSLQVFDVSG</sequence>
<evidence type="ECO:0000256" key="1">
    <source>
        <dbReference type="SAM" id="SignalP"/>
    </source>
</evidence>
<reference evidence="2" key="1">
    <citation type="journal article" date="2016" name="Gigascience">
        <title>De novo construction of an expanded transcriptome assembly for the western tarnished plant bug, Lygus hesperus.</title>
        <authorList>
            <person name="Tassone E.E."/>
            <person name="Geib S.M."/>
            <person name="Hall B."/>
            <person name="Fabrick J.A."/>
            <person name="Brent C.S."/>
            <person name="Hull J.J."/>
        </authorList>
    </citation>
    <scope>NUCLEOTIDE SEQUENCE</scope>
</reference>